<evidence type="ECO:0000259" key="1">
    <source>
        <dbReference type="Pfam" id="PF14574"/>
    </source>
</evidence>
<dbReference type="AlphaFoldDB" id="X0S9M0"/>
<dbReference type="Pfam" id="PF14574">
    <property type="entry name" value="RACo_C_ter"/>
    <property type="match status" value="1"/>
</dbReference>
<evidence type="ECO:0000313" key="2">
    <source>
        <dbReference type="EMBL" id="GAF77743.1"/>
    </source>
</evidence>
<feature type="domain" description="RACo C-terminal" evidence="1">
    <location>
        <begin position="2"/>
        <end position="45"/>
    </location>
</feature>
<gene>
    <name evidence="2" type="ORF">S01H1_05993</name>
</gene>
<organism evidence="2">
    <name type="scientific">marine sediment metagenome</name>
    <dbReference type="NCBI Taxonomy" id="412755"/>
    <lineage>
        <taxon>unclassified sequences</taxon>
        <taxon>metagenomes</taxon>
        <taxon>ecological metagenomes</taxon>
    </lineage>
</organism>
<sequence>AEMREYAEEISSKVKYYELAADKNFQKEYIASLYFPHSDLSKYPETVELLRRFGQKI</sequence>
<protein>
    <recommendedName>
        <fullName evidence="1">RACo C-terminal domain-containing protein</fullName>
    </recommendedName>
</protein>
<dbReference type="EMBL" id="BARS01003112">
    <property type="protein sequence ID" value="GAF77743.1"/>
    <property type="molecule type" value="Genomic_DNA"/>
</dbReference>
<feature type="non-terminal residue" evidence="2">
    <location>
        <position position="1"/>
    </location>
</feature>
<accession>X0S9M0</accession>
<proteinExistence type="predicted"/>
<dbReference type="InterPro" id="IPR027980">
    <property type="entry name" value="RACo_C"/>
</dbReference>
<reference evidence="2" key="1">
    <citation type="journal article" date="2014" name="Front. Microbiol.">
        <title>High frequency of phylogenetically diverse reductive dehalogenase-homologous genes in deep subseafloor sedimentary metagenomes.</title>
        <authorList>
            <person name="Kawai M."/>
            <person name="Futagami T."/>
            <person name="Toyoda A."/>
            <person name="Takaki Y."/>
            <person name="Nishi S."/>
            <person name="Hori S."/>
            <person name="Arai W."/>
            <person name="Tsubouchi T."/>
            <person name="Morono Y."/>
            <person name="Uchiyama I."/>
            <person name="Ito T."/>
            <person name="Fujiyama A."/>
            <person name="Inagaki F."/>
            <person name="Takami H."/>
        </authorList>
    </citation>
    <scope>NUCLEOTIDE SEQUENCE</scope>
    <source>
        <strain evidence="2">Expedition CK06-06</strain>
    </source>
</reference>
<name>X0S9M0_9ZZZZ</name>
<comment type="caution">
    <text evidence="2">The sequence shown here is derived from an EMBL/GenBank/DDBJ whole genome shotgun (WGS) entry which is preliminary data.</text>
</comment>